<comment type="subcellular location">
    <subcellularLocation>
        <location evidence="2">Endoplasmic reticulum membrane</location>
        <topology evidence="2">Multi-pass membrane protein</topology>
    </subcellularLocation>
</comment>
<evidence type="ECO:0000259" key="9">
    <source>
        <dbReference type="Pfam" id="PF03151"/>
    </source>
</evidence>
<gene>
    <name evidence="10" type="ORF">LSUB1_G006071</name>
</gene>
<feature type="transmembrane region" description="Helical" evidence="8">
    <location>
        <begin position="135"/>
        <end position="159"/>
    </location>
</feature>
<proteinExistence type="inferred from homology"/>
<evidence type="ECO:0000256" key="1">
    <source>
        <dbReference type="ARBA" id="ARBA00003420"/>
    </source>
</evidence>
<dbReference type="AlphaFoldDB" id="A0A8H8RET1"/>
<comment type="similarity">
    <text evidence="3">Belongs to the TPT transporter family. SLC35D subfamily.</text>
</comment>
<dbReference type="OrthoDB" id="6418713at2759"/>
<dbReference type="InterPro" id="IPR050186">
    <property type="entry name" value="TPT_transporter"/>
</dbReference>
<comment type="caution">
    <text evidence="10">The sequence shown here is derived from an EMBL/GenBank/DDBJ whole genome shotgun (WGS) entry which is preliminary data.</text>
</comment>
<evidence type="ECO:0000256" key="5">
    <source>
        <dbReference type="ARBA" id="ARBA00022692"/>
    </source>
</evidence>
<feature type="transmembrane region" description="Helical" evidence="8">
    <location>
        <begin position="28"/>
        <end position="49"/>
    </location>
</feature>
<feature type="transmembrane region" description="Helical" evidence="8">
    <location>
        <begin position="212"/>
        <end position="231"/>
    </location>
</feature>
<dbReference type="PANTHER" id="PTHR11132">
    <property type="entry name" value="SOLUTE CARRIER FAMILY 35"/>
    <property type="match status" value="1"/>
</dbReference>
<dbReference type="GO" id="GO:0005789">
    <property type="term" value="C:endoplasmic reticulum membrane"/>
    <property type="evidence" value="ECO:0007669"/>
    <property type="project" value="UniProtKB-SubCell"/>
</dbReference>
<dbReference type="Pfam" id="PF03151">
    <property type="entry name" value="TPT"/>
    <property type="match status" value="1"/>
</dbReference>
<evidence type="ECO:0000256" key="2">
    <source>
        <dbReference type="ARBA" id="ARBA00004477"/>
    </source>
</evidence>
<keyword evidence="6 8" id="KW-1133">Transmembrane helix</keyword>
<feature type="transmembrane region" description="Helical" evidence="8">
    <location>
        <begin position="165"/>
        <end position="191"/>
    </location>
</feature>
<evidence type="ECO:0000256" key="6">
    <source>
        <dbReference type="ARBA" id="ARBA00022989"/>
    </source>
</evidence>
<feature type="transmembrane region" description="Helical" evidence="8">
    <location>
        <begin position="86"/>
        <end position="110"/>
    </location>
</feature>
<reference evidence="10 11" key="1">
    <citation type="submission" date="2018-05" db="EMBL/GenBank/DDBJ databases">
        <title>Genome sequencing and assembly of the regulated plant pathogen Lachnellula willkommii and related sister species for the development of diagnostic species identification markers.</title>
        <authorList>
            <person name="Giroux E."/>
            <person name="Bilodeau G."/>
        </authorList>
    </citation>
    <scope>NUCLEOTIDE SEQUENCE [LARGE SCALE GENOMIC DNA]</scope>
    <source>
        <strain evidence="10 11">CBS 197.66</strain>
    </source>
</reference>
<keyword evidence="5 8" id="KW-0812">Transmembrane</keyword>
<comment type="subunit">
    <text evidence="4">Homooligomer.</text>
</comment>
<evidence type="ECO:0000256" key="3">
    <source>
        <dbReference type="ARBA" id="ARBA00010425"/>
    </source>
</evidence>
<name>A0A8H8RET1_9HELO</name>
<accession>A0A8H8RET1</accession>
<organism evidence="10 11">
    <name type="scientific">Lachnellula subtilissima</name>
    <dbReference type="NCBI Taxonomy" id="602034"/>
    <lineage>
        <taxon>Eukaryota</taxon>
        <taxon>Fungi</taxon>
        <taxon>Dikarya</taxon>
        <taxon>Ascomycota</taxon>
        <taxon>Pezizomycotina</taxon>
        <taxon>Leotiomycetes</taxon>
        <taxon>Helotiales</taxon>
        <taxon>Lachnaceae</taxon>
        <taxon>Lachnellula</taxon>
    </lineage>
</organism>
<evidence type="ECO:0000256" key="4">
    <source>
        <dbReference type="ARBA" id="ARBA00011182"/>
    </source>
</evidence>
<dbReference type="InterPro" id="IPR004853">
    <property type="entry name" value="Sugar_P_trans_dom"/>
</dbReference>
<keyword evidence="11" id="KW-1185">Reference proteome</keyword>
<comment type="function">
    <text evidence="1">Involved in the import of GDP-mannose from the cytoplasm into the Golgi lumen.</text>
</comment>
<feature type="domain" description="Sugar phosphate transporter" evidence="9">
    <location>
        <begin position="4"/>
        <end position="137"/>
    </location>
</feature>
<keyword evidence="7 8" id="KW-0472">Membrane</keyword>
<dbReference type="Proteomes" id="UP000462212">
    <property type="component" value="Unassembled WGS sequence"/>
</dbReference>
<evidence type="ECO:0000256" key="8">
    <source>
        <dbReference type="SAM" id="Phobius"/>
    </source>
</evidence>
<feature type="transmembrane region" description="Helical" evidence="8">
    <location>
        <begin position="61"/>
        <end position="80"/>
    </location>
</feature>
<evidence type="ECO:0000313" key="11">
    <source>
        <dbReference type="Proteomes" id="UP000462212"/>
    </source>
</evidence>
<evidence type="ECO:0000256" key="7">
    <source>
        <dbReference type="ARBA" id="ARBA00023136"/>
    </source>
</evidence>
<sequence>MSAQLYLRAIVPIGVLYSASLVCSNQTYLYLSVAFIQMLKASAPIAVLLTSWAFRVESPQLKTFINVLAIGFGVALASFGEIKFSWIGFLYQAGGVFSESIKVIMIQILLSGQGQKMDPLVSLYYYAPIGKTSGLVMILGGVFKNILLVVASVIFWGTIITPLQLFGYAIATTGLIYFGVGYDGIVTYCAAAKRMWGDGDEILPSPRFVRKVMMIIMYTAVLALCVTGVVVKRGNVPAFLTERLPPY</sequence>
<dbReference type="EMBL" id="QGMJ01000703">
    <property type="protein sequence ID" value="TVY34032.1"/>
    <property type="molecule type" value="Genomic_DNA"/>
</dbReference>
<protein>
    <submittedName>
        <fullName evidence="10">Putative sugar phosphate/phosphate translocator</fullName>
    </submittedName>
</protein>
<evidence type="ECO:0000313" key="10">
    <source>
        <dbReference type="EMBL" id="TVY34032.1"/>
    </source>
</evidence>
<feature type="transmembrane region" description="Helical" evidence="8">
    <location>
        <begin position="5"/>
        <end position="22"/>
    </location>
</feature>